<name>X1A4H1_9ZZZZ</name>
<evidence type="ECO:0000313" key="2">
    <source>
        <dbReference type="EMBL" id="GAG76995.1"/>
    </source>
</evidence>
<feature type="transmembrane region" description="Helical" evidence="1">
    <location>
        <begin position="163"/>
        <end position="181"/>
    </location>
</feature>
<dbReference type="AlphaFoldDB" id="X1A4H1"/>
<sequence length="319" mass="35138">HPFSPYDHLIIREVGGRNMESSDMEYFVRGLGYIKTVEDIESITLKSSSSGTPVRIRDIGTVQIGADIRRGLLDFNGEGEVVGGIVVMRYGENAQDVIDRIKEKLNELEKGLPEGITVKTSYDRSDLIEKSIDTLKHAIIQESLIVGLVVLVFLFHFKSTIKVLIQIPVAILISFILMRQFGISSNIMSLGGLIISIGVLVDAAIVMVENAYRNFHTAQQSGKTYSVKEVAAKSAKQVGRAIFFSEAIIVVSFLPVFMLEGQEGKLFHPLAFTKTFALAGAALITVTLVPALMVLLMRGKFREEGKNPLTRFSSKLYAP</sequence>
<gene>
    <name evidence="2" type="ORF">S01H4_23301</name>
</gene>
<dbReference type="SUPFAM" id="SSF82714">
    <property type="entry name" value="Multidrug efflux transporter AcrB TolC docking domain, DN and DC subdomains"/>
    <property type="match status" value="1"/>
</dbReference>
<feature type="non-terminal residue" evidence="2">
    <location>
        <position position="1"/>
    </location>
</feature>
<dbReference type="Gene3D" id="1.20.1640.10">
    <property type="entry name" value="Multidrug efflux transporter AcrB transmembrane domain"/>
    <property type="match status" value="2"/>
</dbReference>
<keyword evidence="1" id="KW-1133">Transmembrane helix</keyword>
<keyword evidence="1" id="KW-0472">Membrane</keyword>
<dbReference type="InterPro" id="IPR001036">
    <property type="entry name" value="Acrflvin-R"/>
</dbReference>
<proteinExistence type="predicted"/>
<feature type="transmembrane region" description="Helical" evidence="1">
    <location>
        <begin position="241"/>
        <end position="259"/>
    </location>
</feature>
<reference evidence="2" key="1">
    <citation type="journal article" date="2014" name="Front. Microbiol.">
        <title>High frequency of phylogenetically diverse reductive dehalogenase-homologous genes in deep subseafloor sedimentary metagenomes.</title>
        <authorList>
            <person name="Kawai M."/>
            <person name="Futagami T."/>
            <person name="Toyoda A."/>
            <person name="Takaki Y."/>
            <person name="Nishi S."/>
            <person name="Hori S."/>
            <person name="Arai W."/>
            <person name="Tsubouchi T."/>
            <person name="Morono Y."/>
            <person name="Uchiyama I."/>
            <person name="Ito T."/>
            <person name="Fujiyama A."/>
            <person name="Inagaki F."/>
            <person name="Takami H."/>
        </authorList>
    </citation>
    <scope>NUCLEOTIDE SEQUENCE</scope>
    <source>
        <strain evidence="2">Expedition CK06-06</strain>
    </source>
</reference>
<protein>
    <recommendedName>
        <fullName evidence="3">Efflux RND transporter permease subunit</fullName>
    </recommendedName>
</protein>
<dbReference type="Gene3D" id="3.30.70.1320">
    <property type="entry name" value="Multidrug efflux transporter AcrB pore domain like"/>
    <property type="match status" value="1"/>
</dbReference>
<feature type="transmembrane region" description="Helical" evidence="1">
    <location>
        <begin position="271"/>
        <end position="296"/>
    </location>
</feature>
<dbReference type="PRINTS" id="PR00702">
    <property type="entry name" value="ACRIFLAVINRP"/>
</dbReference>
<organism evidence="2">
    <name type="scientific">marine sediment metagenome</name>
    <dbReference type="NCBI Taxonomy" id="412755"/>
    <lineage>
        <taxon>unclassified sequences</taxon>
        <taxon>metagenomes</taxon>
        <taxon>ecological metagenomes</taxon>
    </lineage>
</organism>
<evidence type="ECO:0000256" key="1">
    <source>
        <dbReference type="SAM" id="Phobius"/>
    </source>
</evidence>
<dbReference type="GO" id="GO:0005886">
    <property type="term" value="C:plasma membrane"/>
    <property type="evidence" value="ECO:0007669"/>
    <property type="project" value="TreeGrafter"/>
</dbReference>
<dbReference type="SUPFAM" id="SSF82866">
    <property type="entry name" value="Multidrug efflux transporter AcrB transmembrane domain"/>
    <property type="match status" value="1"/>
</dbReference>
<comment type="caution">
    <text evidence="2">The sequence shown here is derived from an EMBL/GenBank/DDBJ whole genome shotgun (WGS) entry which is preliminary data.</text>
</comment>
<dbReference type="Gene3D" id="3.30.2090.10">
    <property type="entry name" value="Multidrug efflux transporter AcrB TolC docking domain, DN and DC subdomains"/>
    <property type="match status" value="1"/>
</dbReference>
<feature type="transmembrane region" description="Helical" evidence="1">
    <location>
        <begin position="138"/>
        <end position="156"/>
    </location>
</feature>
<dbReference type="EMBL" id="BART01010789">
    <property type="protein sequence ID" value="GAG76995.1"/>
    <property type="molecule type" value="Genomic_DNA"/>
</dbReference>
<dbReference type="PANTHER" id="PTHR32063:SF19">
    <property type="entry name" value="CATION EFFLUX SYSTEM PROTEIN CUSA"/>
    <property type="match status" value="1"/>
</dbReference>
<dbReference type="GO" id="GO:0042910">
    <property type="term" value="F:xenobiotic transmembrane transporter activity"/>
    <property type="evidence" value="ECO:0007669"/>
    <property type="project" value="TreeGrafter"/>
</dbReference>
<accession>X1A4H1</accession>
<keyword evidence="1" id="KW-0812">Transmembrane</keyword>
<dbReference type="InterPro" id="IPR027463">
    <property type="entry name" value="AcrB_DN_DC_subdom"/>
</dbReference>
<feature type="transmembrane region" description="Helical" evidence="1">
    <location>
        <begin position="187"/>
        <end position="208"/>
    </location>
</feature>
<dbReference type="Pfam" id="PF00873">
    <property type="entry name" value="ACR_tran"/>
    <property type="match status" value="1"/>
</dbReference>
<evidence type="ECO:0008006" key="3">
    <source>
        <dbReference type="Google" id="ProtNLM"/>
    </source>
</evidence>
<feature type="non-terminal residue" evidence="2">
    <location>
        <position position="319"/>
    </location>
</feature>
<dbReference type="PANTHER" id="PTHR32063">
    <property type="match status" value="1"/>
</dbReference>